<evidence type="ECO:0000313" key="5">
    <source>
        <dbReference type="Proteomes" id="UP000694389"/>
    </source>
</evidence>
<evidence type="ECO:0000256" key="1">
    <source>
        <dbReference type="ARBA" id="ARBA00022468"/>
    </source>
</evidence>
<feature type="domain" description="Rap-GAP" evidence="3">
    <location>
        <begin position="1138"/>
        <end position="1407"/>
    </location>
</feature>
<feature type="compositionally biased region" description="Low complexity" evidence="2">
    <location>
        <begin position="425"/>
        <end position="439"/>
    </location>
</feature>
<dbReference type="GO" id="GO:0005096">
    <property type="term" value="F:GTPase activator activity"/>
    <property type="evidence" value="ECO:0007669"/>
    <property type="project" value="UniProtKB-KW"/>
</dbReference>
<feature type="region of interest" description="Disordered" evidence="2">
    <location>
        <begin position="718"/>
        <end position="752"/>
    </location>
</feature>
<feature type="region of interest" description="Disordered" evidence="2">
    <location>
        <begin position="1242"/>
        <end position="1292"/>
    </location>
</feature>
<reference evidence="4" key="2">
    <citation type="submission" date="2025-09" db="UniProtKB">
        <authorList>
            <consortium name="Ensembl"/>
        </authorList>
    </citation>
    <scope>IDENTIFICATION</scope>
</reference>
<evidence type="ECO:0000259" key="3">
    <source>
        <dbReference type="PROSITE" id="PS50085"/>
    </source>
</evidence>
<dbReference type="SUPFAM" id="SSF111347">
    <property type="entry name" value="Rap/Ran-GAP"/>
    <property type="match status" value="1"/>
</dbReference>
<feature type="region of interest" description="Disordered" evidence="2">
    <location>
        <begin position="405"/>
        <end position="483"/>
    </location>
</feature>
<dbReference type="InterPro" id="IPR035974">
    <property type="entry name" value="Rap/Ran-GAP_sf"/>
</dbReference>
<dbReference type="Pfam" id="PF20412">
    <property type="entry name" value="RALGAPB_N"/>
    <property type="match status" value="1"/>
</dbReference>
<proteinExistence type="predicted"/>
<evidence type="ECO:0000313" key="4">
    <source>
        <dbReference type="Ensembl" id="ENSDLAP00005066230.1"/>
    </source>
</evidence>
<keyword evidence="1" id="KW-0343">GTPase activation</keyword>
<dbReference type="Proteomes" id="UP000694389">
    <property type="component" value="Unassembled WGS sequence"/>
</dbReference>
<sequence length="1447" mass="160149">MDQSLSSRQCRVSVLSCFPPSVGRDVVVAVVKPLGAGLINPDTHSLLRNDRQVKWTMEVLCYGLTLSLDGDTVKLCVDVYTDWVMALVSPRDSIPPPISREPNLYVQKILRHLYSLFIPRSEQVSSVYLSLCQQVLCAVQLLARESTVMSRDTWETLLHFLLRINHAILAQPTTTGEPTPLCPDPSLCLPVSVLSALTCLSLSAGSVWEQLSELAMVVLFDVWLLSCSRCFPSRSLWLMARQMLSSWRHQPPVVEQWSRVITALTSRLLLLTFGPSFPHFKVPDEDAVLIPANMDNQQVSHTWFRFLHLLSNPVDLRRLFVAGSIPSSQEEALRADRQLPNIFFRAMRGVSMVVDAFLGVTVTNKEPTEQLLEKTGLTTRIHFRDWLPSLGVAVTRSPFRDRLPSYGLSRPRSGSAPPTPVNILSVPSAPPTTTTSSPPHNRRIKPANVSKATSKPPVTTPSPHHWKFPPPHPSSPPSLCSSSRSPPSPLRCNMDSLLHLFGCWLFDAALINRNPGLPAGHCDVTVMSDRWSAGRAEACGTLCRIFTCKKTAEDILPVYLSRFYLVLLQGLQVSEEACPPVLASILLNSTCLFCCDLRGVNLLLPSFLSAVENVLLDRELLRFKNFVSLVDLRRASILILLSLLPLPQQFPSVQSEVLLDGRFNGDDVTADSFLYLKPHLLSVLIGALHTETDASNTQIILGAMLNLVQDSTLLEAAGQTQQETESQHGGAARPRRTGGTRGTSANRRTRGTSIQSDTAAILWVQFVRLLTQRLTAQWKNDSAVCLSALEVLGGLAKVQVSVEDSERRRALSSVCSYIVFQCSRPPPLHSRDLHSIIVAAFYCLNVWLTQHPAMLHQQECLLEVLEIVELGISGSKSRQEQEVRCKEEKELNPASLRVKEAAEATLSCVMQVSVAFPFLGGPLDESDLIGCSTLSDNSGKKFRYFVVDSSVILAMLEDPQGPEPASCPSLTMLIRGPSGRHTWTLQLHLQPREGRTHTQQTLIPEHRGKPQEDSGIQCGVKHQLFPEHMDRVPSVKADLSIPALHETFPKEVQKQLEHLQEVIQRQQQVEAQPQVRGRSIIMTTCRPPPPATKFQTARLFLSHLGLLTPETLKDPGTSGVPAQLVSLDSTLPGFSENLRRLDQLPSRNCDSAFIFYMKAGQRTAAEILKNVESSCNIPSHFLDFLSSLGQPVEVGQQQVCGVSTNSSEFSAVLGDSGGGVFNGERFVLMYADDLTEITFIVPSSSSSSSSSSSNHIRTAVDGMKSPEEVEPPAEPPSNLQSNSDFCQDCTPQPTSYPGEDMKSFRFALSSVGSESKLLIVWVEHFEDIESFPLSDLLSETNTETPTSVQLIFIHPLKTGLYRIRFHGKTTSKFSLVVPLVNGSVVSKRSLGFLVRETVTNCCHRRRLESDSAPPPHVRRKHMISDIIQRYHSRRSEPAFYCSLFQDP</sequence>
<protein>
    <recommendedName>
        <fullName evidence="3">Rap-GAP domain-containing protein</fullName>
    </recommendedName>
</protein>
<feature type="compositionally biased region" description="Low complexity" evidence="2">
    <location>
        <begin position="1243"/>
        <end position="1253"/>
    </location>
</feature>
<reference evidence="4" key="1">
    <citation type="submission" date="2025-08" db="UniProtKB">
        <authorList>
            <consortium name="Ensembl"/>
        </authorList>
    </citation>
    <scope>IDENTIFICATION</scope>
</reference>
<keyword evidence="5" id="KW-1185">Reference proteome</keyword>
<organism evidence="4 5">
    <name type="scientific">Dicentrarchus labrax</name>
    <name type="common">European seabass</name>
    <name type="synonym">Morone labrax</name>
    <dbReference type="NCBI Taxonomy" id="13489"/>
    <lineage>
        <taxon>Eukaryota</taxon>
        <taxon>Metazoa</taxon>
        <taxon>Chordata</taxon>
        <taxon>Craniata</taxon>
        <taxon>Vertebrata</taxon>
        <taxon>Euteleostomi</taxon>
        <taxon>Actinopterygii</taxon>
        <taxon>Neopterygii</taxon>
        <taxon>Teleostei</taxon>
        <taxon>Neoteleostei</taxon>
        <taxon>Acanthomorphata</taxon>
        <taxon>Eupercaria</taxon>
        <taxon>Moronidae</taxon>
        <taxon>Dicentrarchus</taxon>
    </lineage>
</organism>
<feature type="compositionally biased region" description="Polar residues" evidence="2">
    <location>
        <begin position="1277"/>
        <end position="1292"/>
    </location>
</feature>
<name>A0A8P4KB03_DICLA</name>
<dbReference type="InterPro" id="IPR039930">
    <property type="entry name" value="RALGAPB"/>
</dbReference>
<dbReference type="InterPro" id="IPR046859">
    <property type="entry name" value="RGPA/RALGAPB_N"/>
</dbReference>
<dbReference type="PANTHER" id="PTHR21344">
    <property type="entry name" value="RAL GTPASE-ACTIVATING PROTEIN SUBUNIT BETA"/>
    <property type="match status" value="1"/>
</dbReference>
<dbReference type="Ensembl" id="ENSDLAT00005067626.1">
    <property type="protein sequence ID" value="ENSDLAP00005066230.1"/>
    <property type="gene ID" value="ENSDLAG00005034694.1"/>
</dbReference>
<dbReference type="InterPro" id="IPR000331">
    <property type="entry name" value="Rap/Ran_GAP_dom"/>
</dbReference>
<dbReference type="PANTHER" id="PTHR21344:SF1">
    <property type="entry name" value="RAL GTPASE-ACTIVATING PROTEIN SUBUNIT BETA"/>
    <property type="match status" value="1"/>
</dbReference>
<dbReference type="Gene3D" id="3.40.50.11210">
    <property type="entry name" value="Rap/Ran-GAP"/>
    <property type="match status" value="1"/>
</dbReference>
<dbReference type="PROSITE" id="PS50085">
    <property type="entry name" value="RAPGAP"/>
    <property type="match status" value="1"/>
</dbReference>
<dbReference type="GO" id="GO:0051056">
    <property type="term" value="P:regulation of small GTPase mediated signal transduction"/>
    <property type="evidence" value="ECO:0007669"/>
    <property type="project" value="InterPro"/>
</dbReference>
<accession>A0A8P4KB03</accession>
<dbReference type="GeneTree" id="ENSGT00700000104550"/>
<evidence type="ECO:0000256" key="2">
    <source>
        <dbReference type="SAM" id="MobiDB-lite"/>
    </source>
</evidence>